<evidence type="ECO:0000313" key="1">
    <source>
        <dbReference type="EMBL" id="MXQ91532.1"/>
    </source>
</evidence>
<reference evidence="1" key="1">
    <citation type="submission" date="2019-10" db="EMBL/GenBank/DDBJ databases">
        <title>The sequence and de novo assembly of the wild yak genome.</title>
        <authorList>
            <person name="Liu Y."/>
        </authorList>
    </citation>
    <scope>NUCLEOTIDE SEQUENCE [LARGE SCALE GENOMIC DNA]</scope>
    <source>
        <strain evidence="1">WY2019</strain>
    </source>
</reference>
<protein>
    <submittedName>
        <fullName evidence="1">Uncharacterized protein</fullName>
    </submittedName>
</protein>
<sequence>MKLKILRPLTGVRPMEHRSWEPSPQGGLQFSQSEAHQVSGFFNLPFSIKEQVVRIDFTKRNGDNRENWKSLKIGIEDSEVLFKVVWSFR</sequence>
<keyword evidence="2" id="KW-1185">Reference proteome</keyword>
<organism evidence="1 2">
    <name type="scientific">Bos mutus</name>
    <name type="common">wild yak</name>
    <dbReference type="NCBI Taxonomy" id="72004"/>
    <lineage>
        <taxon>Eukaryota</taxon>
        <taxon>Metazoa</taxon>
        <taxon>Chordata</taxon>
        <taxon>Craniata</taxon>
        <taxon>Vertebrata</taxon>
        <taxon>Euteleostomi</taxon>
        <taxon>Mammalia</taxon>
        <taxon>Eutheria</taxon>
        <taxon>Laurasiatheria</taxon>
        <taxon>Artiodactyla</taxon>
        <taxon>Ruminantia</taxon>
        <taxon>Pecora</taxon>
        <taxon>Bovidae</taxon>
        <taxon>Bovinae</taxon>
        <taxon>Bos</taxon>
    </lineage>
</organism>
<gene>
    <name evidence="1" type="ORF">E5288_WYG001735</name>
</gene>
<comment type="caution">
    <text evidence="1">The sequence shown here is derived from an EMBL/GenBank/DDBJ whole genome shotgun (WGS) entry which is preliminary data.</text>
</comment>
<proteinExistence type="predicted"/>
<evidence type="ECO:0000313" key="2">
    <source>
        <dbReference type="Proteomes" id="UP000322234"/>
    </source>
</evidence>
<dbReference type="Proteomes" id="UP000322234">
    <property type="component" value="Unassembled WGS sequence"/>
</dbReference>
<name>A0A6B0RPQ7_9CETA</name>
<dbReference type="AlphaFoldDB" id="A0A6B0RPQ7"/>
<accession>A0A6B0RPQ7</accession>
<dbReference type="EMBL" id="VBQZ03000072">
    <property type="protein sequence ID" value="MXQ91532.1"/>
    <property type="molecule type" value="Genomic_DNA"/>
</dbReference>